<reference evidence="1 2" key="1">
    <citation type="submission" date="2017-10" db="EMBL/GenBank/DDBJ databases">
        <title>Analysis of the genome sequences of Rhizobium populations associated to common bean (phaseolus vulgaris).</title>
        <authorList>
            <person name="Bustos P."/>
            <person name="Santamaria R.I."/>
            <person name="Miranda-Sanchez F."/>
            <person name="Perez-Carrascal O."/>
            <person name="Juarez S."/>
            <person name="Lozano L."/>
            <person name="Martinez-Flores I."/>
            <person name="Vinuesa P."/>
            <person name="Martinez-Romero E."/>
            <person name="Cevallos M.A."/>
            <person name="Romero D."/>
            <person name="Davila G."/>
            <person name="Gonzalez V."/>
        </authorList>
    </citation>
    <scope>NUCLEOTIDE SEQUENCE [LARGE SCALE GENOMIC DNA]</scope>
    <source>
        <strain evidence="1 2">NXT3</strain>
        <plasmid evidence="2">Plasmid psfrenxt3b</plasmid>
    </source>
</reference>
<evidence type="ECO:0000313" key="1">
    <source>
        <dbReference type="EMBL" id="AUX78696.1"/>
    </source>
</evidence>
<organism evidence="1 2">
    <name type="scientific">Rhizobium fredii</name>
    <name type="common">Sinorhizobium fredii</name>
    <dbReference type="NCBI Taxonomy" id="380"/>
    <lineage>
        <taxon>Bacteria</taxon>
        <taxon>Pseudomonadati</taxon>
        <taxon>Pseudomonadota</taxon>
        <taxon>Alphaproteobacteria</taxon>
        <taxon>Hyphomicrobiales</taxon>
        <taxon>Rhizobiaceae</taxon>
        <taxon>Sinorhizobium/Ensifer group</taxon>
        <taxon>Sinorhizobium</taxon>
    </lineage>
</organism>
<protein>
    <recommendedName>
        <fullName evidence="3">DUF768 domain-containing protein</fullName>
    </recommendedName>
</protein>
<keyword evidence="1" id="KW-0614">Plasmid</keyword>
<proteinExistence type="predicted"/>
<dbReference type="AlphaFoldDB" id="A0A2L0HB32"/>
<evidence type="ECO:0000313" key="2">
    <source>
        <dbReference type="Proteomes" id="UP000239340"/>
    </source>
</evidence>
<evidence type="ECO:0008006" key="3">
    <source>
        <dbReference type="Google" id="ProtNLM"/>
    </source>
</evidence>
<accession>A0A2L0HB32</accession>
<geneLocation type="plasmid" evidence="2">
    <name>psfrenxt3b</name>
</geneLocation>
<dbReference type="EMBL" id="CP024309">
    <property type="protein sequence ID" value="AUX78696.1"/>
    <property type="molecule type" value="Genomic_DNA"/>
</dbReference>
<gene>
    <name evidence="1" type="ORF">NXT3_PB00034</name>
</gene>
<name>A0A2L0HB32_RHIFR</name>
<dbReference type="Proteomes" id="UP000239340">
    <property type="component" value="Plasmid pSfreNXT3b"/>
</dbReference>
<sequence length="134" mass="14789">MTTRIDDRLAEQLVCRAVVRVRQGAPRKGRAPCFFCRPGSPNLGGVILRTISVPKGSPRQEVQAMKPEQFLERWKSEHIDSGTQQSDASRLVEDLLADAEKEGISRDMLVEAAGGGLVNYIVGAIKEAVEEELW</sequence>